<feature type="region of interest" description="Disordered" evidence="1">
    <location>
        <begin position="371"/>
        <end position="393"/>
    </location>
</feature>
<dbReference type="GO" id="GO:0031982">
    <property type="term" value="C:vesicle"/>
    <property type="evidence" value="ECO:0007669"/>
    <property type="project" value="TreeGrafter"/>
</dbReference>
<dbReference type="AlphaFoldDB" id="A0AAN8UN12"/>
<comment type="caution">
    <text evidence="2">The sequence shown here is derived from an EMBL/GenBank/DDBJ whole genome shotgun (WGS) entry which is preliminary data.</text>
</comment>
<accession>A0AAN8UN12</accession>
<gene>
    <name evidence="2" type="ORF">RJ641_017890</name>
</gene>
<dbReference type="GO" id="GO:0030276">
    <property type="term" value="F:clathrin binding"/>
    <property type="evidence" value="ECO:0007669"/>
    <property type="project" value="TreeGrafter"/>
</dbReference>
<dbReference type="PANTHER" id="PTHR23172:SF69">
    <property type="entry name" value="CHAPERONE DNAJ-DOMAIN SUPERFAMILY PROTEIN"/>
    <property type="match status" value="1"/>
</dbReference>
<evidence type="ECO:0008006" key="4">
    <source>
        <dbReference type="Google" id="ProtNLM"/>
    </source>
</evidence>
<dbReference type="GO" id="GO:0072583">
    <property type="term" value="P:clathrin-dependent endocytosis"/>
    <property type="evidence" value="ECO:0007669"/>
    <property type="project" value="TreeGrafter"/>
</dbReference>
<feature type="region of interest" description="Disordered" evidence="1">
    <location>
        <begin position="32"/>
        <end position="79"/>
    </location>
</feature>
<feature type="compositionally biased region" description="Low complexity" evidence="1">
    <location>
        <begin position="176"/>
        <end position="189"/>
    </location>
</feature>
<feature type="region of interest" description="Disordered" evidence="1">
    <location>
        <begin position="150"/>
        <end position="189"/>
    </location>
</feature>
<protein>
    <recommendedName>
        <fullName evidence="4">J domain-containing protein</fullName>
    </recommendedName>
</protein>
<sequence>MRIILKQQPPTHRGVASVDQLFSGDETRRRKMDESWKMRMGLTSYPRRRSTEETSSTRRKSYGLDTSDSGDLTPDDFSDVFGGPPRTVLYRRFSGNLANSSENPRNFYDEVFRRSNSISGVGSPVRGGRSLPVFTIPSRNGGGVGFYGDVFGSEGDRRSRSRSISTSKEISKSKSKSTSSSVLSSEELSPIQPVDGEDIGFASFASKLRPINVPGRWNSSRVMPEEHRTKLSMPSYPCNRPSFNEDIFQEKELSDSLKSFCYGFSRQVSSPETLSIAPNSFRSFKELTDDVELKSSSSDVSSLCQDLETKPIDFDEVEFREQVVVQDEDDGDEIMSSYVIEINSDHRDGSGESMDINEAIAWAKERLMTNSPSSWNQHKQEDGVGETEGRQHMADETTVEHVTGDDQPTNSQVVLWPTSGWCAIPLSTLIEASHVKKAYQKARLCLHPDKLQQRSATLSQKYVAEKAFAILQEAWAAFISQDVFSG</sequence>
<dbReference type="CDD" id="cd06257">
    <property type="entry name" value="DnaJ"/>
    <property type="match status" value="1"/>
</dbReference>
<keyword evidence="3" id="KW-1185">Reference proteome</keyword>
<dbReference type="GO" id="GO:0005737">
    <property type="term" value="C:cytoplasm"/>
    <property type="evidence" value="ECO:0007669"/>
    <property type="project" value="TreeGrafter"/>
</dbReference>
<reference evidence="2 3" key="1">
    <citation type="submission" date="2023-12" db="EMBL/GenBank/DDBJ databases">
        <title>A high-quality genome assembly for Dillenia turbinata (Dilleniales).</title>
        <authorList>
            <person name="Chanderbali A."/>
        </authorList>
    </citation>
    <scope>NUCLEOTIDE SEQUENCE [LARGE SCALE GENOMIC DNA]</scope>
    <source>
        <strain evidence="2">LSX21</strain>
        <tissue evidence="2">Leaf</tissue>
    </source>
</reference>
<name>A0AAN8UN12_9MAGN</name>
<organism evidence="2 3">
    <name type="scientific">Dillenia turbinata</name>
    <dbReference type="NCBI Taxonomy" id="194707"/>
    <lineage>
        <taxon>Eukaryota</taxon>
        <taxon>Viridiplantae</taxon>
        <taxon>Streptophyta</taxon>
        <taxon>Embryophyta</taxon>
        <taxon>Tracheophyta</taxon>
        <taxon>Spermatophyta</taxon>
        <taxon>Magnoliopsida</taxon>
        <taxon>eudicotyledons</taxon>
        <taxon>Gunneridae</taxon>
        <taxon>Pentapetalae</taxon>
        <taxon>Dilleniales</taxon>
        <taxon>Dilleniaceae</taxon>
        <taxon>Dillenia</taxon>
    </lineage>
</organism>
<dbReference type="Proteomes" id="UP001370490">
    <property type="component" value="Unassembled WGS sequence"/>
</dbReference>
<proteinExistence type="predicted"/>
<evidence type="ECO:0000313" key="3">
    <source>
        <dbReference type="Proteomes" id="UP001370490"/>
    </source>
</evidence>
<evidence type="ECO:0000313" key="2">
    <source>
        <dbReference type="EMBL" id="KAK6917139.1"/>
    </source>
</evidence>
<feature type="compositionally biased region" description="Basic and acidic residues" evidence="1">
    <location>
        <begin position="378"/>
        <end position="393"/>
    </location>
</feature>
<evidence type="ECO:0000256" key="1">
    <source>
        <dbReference type="SAM" id="MobiDB-lite"/>
    </source>
</evidence>
<dbReference type="SUPFAM" id="SSF46565">
    <property type="entry name" value="Chaperone J-domain"/>
    <property type="match status" value="1"/>
</dbReference>
<dbReference type="InterPro" id="IPR036869">
    <property type="entry name" value="J_dom_sf"/>
</dbReference>
<dbReference type="PANTHER" id="PTHR23172">
    <property type="entry name" value="AUXILIN/CYCLIN G-ASSOCIATED KINASE-RELATED"/>
    <property type="match status" value="1"/>
</dbReference>
<dbReference type="Gene3D" id="1.10.287.110">
    <property type="entry name" value="DnaJ domain"/>
    <property type="match status" value="1"/>
</dbReference>
<dbReference type="GO" id="GO:0072318">
    <property type="term" value="P:clathrin coat disassembly"/>
    <property type="evidence" value="ECO:0007669"/>
    <property type="project" value="TreeGrafter"/>
</dbReference>
<dbReference type="EMBL" id="JBAMMX010000023">
    <property type="protein sequence ID" value="KAK6917139.1"/>
    <property type="molecule type" value="Genomic_DNA"/>
</dbReference>
<dbReference type="InterPro" id="IPR001623">
    <property type="entry name" value="DnaJ_domain"/>
</dbReference>